<accession>A0AAE3G3Q4</accession>
<evidence type="ECO:0000256" key="1">
    <source>
        <dbReference type="SAM" id="Phobius"/>
    </source>
</evidence>
<comment type="caution">
    <text evidence="2">The sequence shown here is derived from an EMBL/GenBank/DDBJ whole genome shotgun (WGS) entry which is preliminary data.</text>
</comment>
<dbReference type="Proteomes" id="UP001205843">
    <property type="component" value="Unassembled WGS sequence"/>
</dbReference>
<evidence type="ECO:0000313" key="2">
    <source>
        <dbReference type="EMBL" id="MCP1674837.1"/>
    </source>
</evidence>
<gene>
    <name evidence="2" type="ORF">J2T57_001975</name>
</gene>
<keyword evidence="1" id="KW-0812">Transmembrane</keyword>
<dbReference type="AlphaFoldDB" id="A0AAE3G3Q4"/>
<dbReference type="RefSeq" id="WP_253477318.1">
    <property type="nucleotide sequence ID" value="NZ_JALJXV010000004.1"/>
</dbReference>
<evidence type="ECO:0000313" key="3">
    <source>
        <dbReference type="Proteomes" id="UP001205843"/>
    </source>
</evidence>
<proteinExistence type="predicted"/>
<dbReference type="EMBL" id="JALJXV010000004">
    <property type="protein sequence ID" value="MCP1674837.1"/>
    <property type="molecule type" value="Genomic_DNA"/>
</dbReference>
<reference evidence="2" key="1">
    <citation type="submission" date="2022-03" db="EMBL/GenBank/DDBJ databases">
        <title>Genomic Encyclopedia of Type Strains, Phase III (KMG-III): the genomes of soil and plant-associated and newly described type strains.</title>
        <authorList>
            <person name="Whitman W."/>
        </authorList>
    </citation>
    <scope>NUCLEOTIDE SEQUENCE</scope>
    <source>
        <strain evidence="2">ANL 6-2</strain>
    </source>
</reference>
<keyword evidence="1" id="KW-1133">Transmembrane helix</keyword>
<organism evidence="2 3">
    <name type="scientific">Natronocella acetinitrilica</name>
    <dbReference type="NCBI Taxonomy" id="414046"/>
    <lineage>
        <taxon>Bacteria</taxon>
        <taxon>Pseudomonadati</taxon>
        <taxon>Pseudomonadota</taxon>
        <taxon>Gammaproteobacteria</taxon>
        <taxon>Chromatiales</taxon>
        <taxon>Ectothiorhodospiraceae</taxon>
        <taxon>Natronocella</taxon>
    </lineage>
</organism>
<protein>
    <recommendedName>
        <fullName evidence="4">Transmembrane protein</fullName>
    </recommendedName>
</protein>
<feature type="transmembrane region" description="Helical" evidence="1">
    <location>
        <begin position="12"/>
        <end position="29"/>
    </location>
</feature>
<keyword evidence="3" id="KW-1185">Reference proteome</keyword>
<name>A0AAE3G3Q4_9GAMM</name>
<sequence>MGIDMQQIKLGGVAVAMTLAVGLGGYWYGASSHKPEIVPVVKTGAGLPAGSGFGIPLITLTSAAPGVPVRFGPLDAESTGSLVNLQFSTKVDGRGREVALVNGDLMLPVRFGRNDEVPKQISIAYRNGSPATVRYTGRQGGATFNIIEELLVQATTDDEQTN</sequence>
<evidence type="ECO:0008006" key="4">
    <source>
        <dbReference type="Google" id="ProtNLM"/>
    </source>
</evidence>
<keyword evidence="1" id="KW-0472">Membrane</keyword>